<gene>
    <name evidence="1" type="ORF">SEMRO_1948_G307220.1</name>
</gene>
<dbReference type="Proteomes" id="UP001153069">
    <property type="component" value="Unassembled WGS sequence"/>
</dbReference>
<proteinExistence type="predicted"/>
<accession>A0A9N8EX24</accession>
<reference evidence="1" key="1">
    <citation type="submission" date="2020-06" db="EMBL/GenBank/DDBJ databases">
        <authorList>
            <consortium name="Plant Systems Biology data submission"/>
        </authorList>
    </citation>
    <scope>NUCLEOTIDE SEQUENCE</scope>
    <source>
        <strain evidence="1">D6</strain>
    </source>
</reference>
<evidence type="ECO:0000313" key="2">
    <source>
        <dbReference type="Proteomes" id="UP001153069"/>
    </source>
</evidence>
<dbReference type="EMBL" id="CAICTM010001946">
    <property type="protein sequence ID" value="CAB9527146.1"/>
    <property type="molecule type" value="Genomic_DNA"/>
</dbReference>
<protein>
    <submittedName>
        <fullName evidence="1">Uncharacterized protein</fullName>
    </submittedName>
</protein>
<organism evidence="1 2">
    <name type="scientific">Seminavis robusta</name>
    <dbReference type="NCBI Taxonomy" id="568900"/>
    <lineage>
        <taxon>Eukaryota</taxon>
        <taxon>Sar</taxon>
        <taxon>Stramenopiles</taxon>
        <taxon>Ochrophyta</taxon>
        <taxon>Bacillariophyta</taxon>
        <taxon>Bacillariophyceae</taxon>
        <taxon>Bacillariophycidae</taxon>
        <taxon>Naviculales</taxon>
        <taxon>Naviculaceae</taxon>
        <taxon>Seminavis</taxon>
    </lineage>
</organism>
<evidence type="ECO:0000313" key="1">
    <source>
        <dbReference type="EMBL" id="CAB9527146.1"/>
    </source>
</evidence>
<name>A0A9N8EX24_9STRA</name>
<dbReference type="AlphaFoldDB" id="A0A9N8EX24"/>
<comment type="caution">
    <text evidence="1">The sequence shown here is derived from an EMBL/GenBank/DDBJ whole genome shotgun (WGS) entry which is preliminary data.</text>
</comment>
<sequence length="455" mass="50505">MAPRCSSSSPFMMCAFVLVALGVTTLVLEVIGLRKLNQRGVFETNAELSTPTQLGNEMMPSILHKLESLQEQLLQERDSMSSTAISKELRAIRTSLEALVEQSTMEGTTTVPTAARVEGGNNTTGQTSRRQEITTTDAMQEKEPLTIEQTADALAIEPLQSIEPHQKEDRSTVLQKIGGSFDPSQFYPQLTLEDYQHLEHFRPSGSWLTSCAKMLAKDATIVKPFPTNRVNYALGDCIKACDDRCATPQGHPDHTATNVGEDYSATMAGHYGHYMCPTRKNFTFVQDMLQLFGERDTFIKPDPDALVIHLRLGDVMEGTGKRRTRQVDEQYRPDKMLRYGGSGKHNNFKSIHSIFSVDEYLAEIDKANATKVVLVGGSHKPDKFANSRVYAGCLSRGLALAGKQVELRTDIGDPDLDFYFMSHAKLFMRSTGGYSRYLSVMVKMLGGQVVENDLP</sequence>
<keyword evidence="2" id="KW-1185">Reference proteome</keyword>